<reference evidence="12 13" key="1">
    <citation type="journal article" date="2021" name="Syst. Appl. Microbiol.">
        <title>Persephonella atlantica sp. nov.: How to adapt to physico-chemical gradients in high temperature hydrothermal habitats.</title>
        <authorList>
            <person name="Francois D.X."/>
            <person name="Godfroy A."/>
            <person name="Mathien C."/>
            <person name="Aube J."/>
            <person name="Cathalot C."/>
            <person name="Lesongeur F."/>
            <person name="L'Haridon S."/>
            <person name="Philippon X."/>
            <person name="Roussel E.G."/>
        </authorList>
    </citation>
    <scope>NUCLEOTIDE SEQUENCE [LARGE SCALE GENOMIC DNA]</scope>
    <source>
        <strain evidence="12 13">MO1340</strain>
    </source>
</reference>
<dbReference type="InterPro" id="IPR027256">
    <property type="entry name" value="P-typ_ATPase_IB"/>
</dbReference>
<keyword evidence="3 10" id="KW-0812">Transmembrane</keyword>
<evidence type="ECO:0000256" key="6">
    <source>
        <dbReference type="ARBA" id="ARBA00022840"/>
    </source>
</evidence>
<dbReference type="PANTHER" id="PTHR43520">
    <property type="entry name" value="ATP7, ISOFORM B"/>
    <property type="match status" value="1"/>
</dbReference>
<feature type="transmembrane region" description="Helical" evidence="10">
    <location>
        <begin position="549"/>
        <end position="571"/>
    </location>
</feature>
<comment type="subcellular location">
    <subcellularLocation>
        <location evidence="10">Cell membrane</location>
    </subcellularLocation>
    <subcellularLocation>
        <location evidence="1">Endomembrane system</location>
        <topology evidence="1">Multi-pass membrane protein</topology>
    </subcellularLocation>
</comment>
<keyword evidence="10" id="KW-1003">Cell membrane</keyword>
<dbReference type="InterPro" id="IPR001757">
    <property type="entry name" value="P_typ_ATPase"/>
</dbReference>
<sequence length="604" mass="65825">MNETTKNTLIFLLATVVQFYAGFDFYRSAISNLKNRIADMNLLVVIGTSAAYFYSVFVLLFPNLFPVDMRNLYFDGAAAIITFVLLGRYLESRSRNKASDFMKKLLSLKPEKATILVDGKEIDVPIENIVVGDAVIVRAGEKIPVDGVIISGSAEIDQSMVTGESVPVLKKEGDTVIGGTVNTNGYLVIRAEKTGKNSFVSQMIKLLSEAQEKKPPIGRLADKIVAIFVPAIMIISILTFDVWYILDRPDIAFLSAVSVLIIACPCALGIATPIAVVASVGRGAKEGILIKNPEMVERINSIDTVIFDKTGTLTEGKPSVIKKVIKNENLLFVAYPLLKSSSHPVSQAVLPYIPETDVKAEDIKSVPGKGIKGKVNGMEVIIGNSVFLSENGYTAEASSGYTELLIGVDGTVVAQFLLEDRLKDEAKYVVSKLKQMGLKTVLLTGDKEDVGKKVCSTLQIDECYYQLLPEEKYTIVKEKQRKGKRVAFVGDGINDAPSMAVSDVGIAVLQATDIAKEAGDIILIKKDLRLLIKAINLSKQSFRIIKQNLFWAYVYNLIGIPVAAGILYSFGIMLKPVLAGIAMSFSSVTVVLNALRIQFKNLEE</sequence>
<dbReference type="SFLD" id="SFLDS00003">
    <property type="entry name" value="Haloacid_Dehalogenase"/>
    <property type="match status" value="1"/>
</dbReference>
<accession>A0ABS1GGS0</accession>
<dbReference type="Pfam" id="PF00122">
    <property type="entry name" value="E1-E2_ATPase"/>
    <property type="match status" value="1"/>
</dbReference>
<feature type="transmembrane region" description="Helical" evidence="10">
    <location>
        <begin position="72"/>
        <end position="90"/>
    </location>
</feature>
<dbReference type="Gene3D" id="2.70.150.10">
    <property type="entry name" value="Calcium-transporting ATPase, cytoplasmic transduction domain A"/>
    <property type="match status" value="1"/>
</dbReference>
<keyword evidence="8 10" id="KW-1133">Transmembrane helix</keyword>
<keyword evidence="5 10" id="KW-0547">Nucleotide-binding</keyword>
<evidence type="ECO:0000313" key="12">
    <source>
        <dbReference type="EMBL" id="MBK3331947.1"/>
    </source>
</evidence>
<feature type="transmembrane region" description="Helical" evidence="10">
    <location>
        <begin position="38"/>
        <end position="60"/>
    </location>
</feature>
<keyword evidence="6 10" id="KW-0067">ATP-binding</keyword>
<dbReference type="PRINTS" id="PR00943">
    <property type="entry name" value="CUATPASE"/>
</dbReference>
<dbReference type="Proteomes" id="UP000772812">
    <property type="component" value="Unassembled WGS sequence"/>
</dbReference>
<comment type="caution">
    <text evidence="12">The sequence shown here is derived from an EMBL/GenBank/DDBJ whole genome shotgun (WGS) entry which is preliminary data.</text>
</comment>
<evidence type="ECO:0000256" key="5">
    <source>
        <dbReference type="ARBA" id="ARBA00022741"/>
    </source>
</evidence>
<dbReference type="CDD" id="cd02094">
    <property type="entry name" value="P-type_ATPase_Cu-like"/>
    <property type="match status" value="1"/>
</dbReference>
<evidence type="ECO:0000313" key="13">
    <source>
        <dbReference type="Proteomes" id="UP000772812"/>
    </source>
</evidence>
<evidence type="ECO:0000256" key="7">
    <source>
        <dbReference type="ARBA" id="ARBA00022967"/>
    </source>
</evidence>
<dbReference type="PANTHER" id="PTHR43520:SF8">
    <property type="entry name" value="P-TYPE CU(+) TRANSPORTER"/>
    <property type="match status" value="1"/>
</dbReference>
<name>A0ABS1GGS0_9AQUI</name>
<evidence type="ECO:0000256" key="1">
    <source>
        <dbReference type="ARBA" id="ARBA00004127"/>
    </source>
</evidence>
<dbReference type="SUPFAM" id="SSF56784">
    <property type="entry name" value="HAD-like"/>
    <property type="match status" value="1"/>
</dbReference>
<feature type="transmembrane region" description="Helical" evidence="10">
    <location>
        <begin position="224"/>
        <end position="246"/>
    </location>
</feature>
<dbReference type="InterPro" id="IPR036412">
    <property type="entry name" value="HAD-like_sf"/>
</dbReference>
<dbReference type="InterPro" id="IPR008250">
    <property type="entry name" value="ATPase_P-typ_transduc_dom_A_sf"/>
</dbReference>
<evidence type="ECO:0000256" key="8">
    <source>
        <dbReference type="ARBA" id="ARBA00022989"/>
    </source>
</evidence>
<dbReference type="InterPro" id="IPR023299">
    <property type="entry name" value="ATPase_P-typ_cyto_dom_N"/>
</dbReference>
<organism evidence="12 13">
    <name type="scientific">Persephonella atlantica</name>
    <dbReference type="NCBI Taxonomy" id="2699429"/>
    <lineage>
        <taxon>Bacteria</taxon>
        <taxon>Pseudomonadati</taxon>
        <taxon>Aquificota</taxon>
        <taxon>Aquificia</taxon>
        <taxon>Aquificales</taxon>
        <taxon>Hydrogenothermaceae</taxon>
        <taxon>Persephonella</taxon>
    </lineage>
</organism>
<keyword evidence="4 10" id="KW-0479">Metal-binding</keyword>
<feature type="domain" description="P-type ATPase A" evidence="11">
    <location>
        <begin position="108"/>
        <end position="207"/>
    </location>
</feature>
<dbReference type="InterPro" id="IPR023214">
    <property type="entry name" value="HAD_sf"/>
</dbReference>
<dbReference type="NCBIfam" id="TIGR01511">
    <property type="entry name" value="ATPase-IB1_Cu"/>
    <property type="match status" value="1"/>
</dbReference>
<proteinExistence type="inferred from homology"/>
<evidence type="ECO:0000256" key="9">
    <source>
        <dbReference type="ARBA" id="ARBA00023136"/>
    </source>
</evidence>
<keyword evidence="13" id="KW-1185">Reference proteome</keyword>
<comment type="similarity">
    <text evidence="2 10">Belongs to the cation transport ATPase (P-type) (TC 3.A.3) family. Type IB subfamily.</text>
</comment>
<feature type="transmembrane region" description="Helical" evidence="10">
    <location>
        <begin position="6"/>
        <end position="26"/>
    </location>
</feature>
<dbReference type="PRINTS" id="PR00119">
    <property type="entry name" value="CATATPASE"/>
</dbReference>
<evidence type="ECO:0000256" key="4">
    <source>
        <dbReference type="ARBA" id="ARBA00022723"/>
    </source>
</evidence>
<dbReference type="InterPro" id="IPR023298">
    <property type="entry name" value="ATPase_P-typ_TM_dom_sf"/>
</dbReference>
<dbReference type="SFLD" id="SFLDG00002">
    <property type="entry name" value="C1.7:_P-type_atpase_like"/>
    <property type="match status" value="1"/>
</dbReference>
<dbReference type="InterPro" id="IPR044492">
    <property type="entry name" value="P_typ_ATPase_HD_dom"/>
</dbReference>
<evidence type="ECO:0000256" key="10">
    <source>
        <dbReference type="RuleBase" id="RU362081"/>
    </source>
</evidence>
<dbReference type="NCBIfam" id="TIGR01512">
    <property type="entry name" value="ATPase-IB2_Cd"/>
    <property type="match status" value="1"/>
</dbReference>
<dbReference type="NCBIfam" id="TIGR01494">
    <property type="entry name" value="ATPase_P-type"/>
    <property type="match status" value="1"/>
</dbReference>
<evidence type="ECO:0000256" key="2">
    <source>
        <dbReference type="ARBA" id="ARBA00006024"/>
    </source>
</evidence>
<feature type="transmembrane region" description="Helical" evidence="10">
    <location>
        <begin position="577"/>
        <end position="595"/>
    </location>
</feature>
<keyword evidence="9 10" id="KW-0472">Membrane</keyword>
<protein>
    <submittedName>
        <fullName evidence="12">Cadmium-translocating P-type ATPase</fullName>
    </submittedName>
</protein>
<gene>
    <name evidence="12" type="primary">cadA</name>
    <name evidence="12" type="ORF">GWK41_02545</name>
</gene>
<dbReference type="SUPFAM" id="SSF81653">
    <property type="entry name" value="Calcium ATPase, transduction domain A"/>
    <property type="match status" value="1"/>
</dbReference>
<dbReference type="SUPFAM" id="SSF81665">
    <property type="entry name" value="Calcium ATPase, transmembrane domain M"/>
    <property type="match status" value="1"/>
</dbReference>
<dbReference type="EMBL" id="JAACYA010000001">
    <property type="protein sequence ID" value="MBK3331947.1"/>
    <property type="molecule type" value="Genomic_DNA"/>
</dbReference>
<feature type="transmembrane region" description="Helical" evidence="10">
    <location>
        <begin position="252"/>
        <end position="281"/>
    </location>
</feature>
<evidence type="ECO:0000259" key="11">
    <source>
        <dbReference type="Pfam" id="PF00122"/>
    </source>
</evidence>
<dbReference type="Gene3D" id="3.40.50.1000">
    <property type="entry name" value="HAD superfamily/HAD-like"/>
    <property type="match status" value="1"/>
</dbReference>
<dbReference type="InterPro" id="IPR018303">
    <property type="entry name" value="ATPase_P-typ_P_site"/>
</dbReference>
<dbReference type="SFLD" id="SFLDF00027">
    <property type="entry name" value="p-type_atpase"/>
    <property type="match status" value="1"/>
</dbReference>
<dbReference type="Pfam" id="PF00702">
    <property type="entry name" value="Hydrolase"/>
    <property type="match status" value="1"/>
</dbReference>
<evidence type="ECO:0000256" key="3">
    <source>
        <dbReference type="ARBA" id="ARBA00022692"/>
    </source>
</evidence>
<dbReference type="InterPro" id="IPR059000">
    <property type="entry name" value="ATPase_P-type_domA"/>
</dbReference>
<dbReference type="NCBIfam" id="TIGR01525">
    <property type="entry name" value="ATPase-IB_hvy"/>
    <property type="match status" value="1"/>
</dbReference>
<keyword evidence="7" id="KW-1278">Translocase</keyword>
<dbReference type="PROSITE" id="PS00154">
    <property type="entry name" value="ATPASE_E1_E2"/>
    <property type="match status" value="1"/>
</dbReference>
<dbReference type="Gene3D" id="3.40.1110.10">
    <property type="entry name" value="Calcium-transporting ATPase, cytoplasmic domain N"/>
    <property type="match status" value="1"/>
</dbReference>